<comment type="subcellular location">
    <subcellularLocation>
        <location evidence="1">Cell membrane</location>
        <topology evidence="1">Peripheral membrane protein</topology>
    </subcellularLocation>
</comment>
<dbReference type="PANTHER" id="PTHR43553">
    <property type="entry name" value="HEAVY METAL TRANSPORTER"/>
    <property type="match status" value="1"/>
</dbReference>
<dbReference type="GO" id="GO:0005524">
    <property type="term" value="F:ATP binding"/>
    <property type="evidence" value="ECO:0007669"/>
    <property type="project" value="UniProtKB-KW"/>
</dbReference>
<evidence type="ECO:0000256" key="8">
    <source>
        <dbReference type="ARBA" id="ARBA00025157"/>
    </source>
</evidence>
<feature type="domain" description="ABC transporter" evidence="9">
    <location>
        <begin position="271"/>
        <end position="491"/>
    </location>
</feature>
<dbReference type="EMBL" id="NBVN01000006">
    <property type="protein sequence ID" value="PUA31800.1"/>
    <property type="molecule type" value="Genomic_DNA"/>
</dbReference>
<evidence type="ECO:0000313" key="11">
    <source>
        <dbReference type="Proteomes" id="UP000244093"/>
    </source>
</evidence>
<evidence type="ECO:0000256" key="2">
    <source>
        <dbReference type="ARBA" id="ARBA00022448"/>
    </source>
</evidence>
<dbReference type="SUPFAM" id="SSF52540">
    <property type="entry name" value="P-loop containing nucleoside triphosphate hydrolases"/>
    <property type="match status" value="2"/>
</dbReference>
<organism evidence="10 11">
    <name type="scientific">Zestosphaera tikiterensis</name>
    <dbReference type="NCBI Taxonomy" id="1973259"/>
    <lineage>
        <taxon>Archaea</taxon>
        <taxon>Thermoproteota</taxon>
        <taxon>Thermoprotei</taxon>
        <taxon>Desulfurococcales</taxon>
        <taxon>Desulfurococcaceae</taxon>
        <taxon>Zestosphaera</taxon>
    </lineage>
</organism>
<dbReference type="AlphaFoldDB" id="A0A2R7Y2P8"/>
<dbReference type="Gene3D" id="3.40.50.300">
    <property type="entry name" value="P-loop containing nucleotide triphosphate hydrolases"/>
    <property type="match status" value="2"/>
</dbReference>
<dbReference type="GO" id="GO:0042626">
    <property type="term" value="F:ATPase-coupled transmembrane transporter activity"/>
    <property type="evidence" value="ECO:0007669"/>
    <property type="project" value="TreeGrafter"/>
</dbReference>
<keyword evidence="3" id="KW-1003">Cell membrane</keyword>
<dbReference type="InterPro" id="IPR050095">
    <property type="entry name" value="ECF_ABC_transporter_ATP-bd"/>
</dbReference>
<dbReference type="Pfam" id="PF00005">
    <property type="entry name" value="ABC_tran"/>
    <property type="match status" value="2"/>
</dbReference>
<evidence type="ECO:0000259" key="9">
    <source>
        <dbReference type="PROSITE" id="PS50893"/>
    </source>
</evidence>
<dbReference type="InterPro" id="IPR015856">
    <property type="entry name" value="ABC_transpr_CbiO/EcfA_su"/>
</dbReference>
<evidence type="ECO:0000256" key="4">
    <source>
        <dbReference type="ARBA" id="ARBA00022741"/>
    </source>
</evidence>
<evidence type="ECO:0000256" key="5">
    <source>
        <dbReference type="ARBA" id="ARBA00022840"/>
    </source>
</evidence>
<dbReference type="PROSITE" id="PS00211">
    <property type="entry name" value="ABC_TRANSPORTER_1"/>
    <property type="match status" value="1"/>
</dbReference>
<sequence length="492" mass="54429">MVLVVLQANVSEAGYVANKAVLHNVEVNVSDGEVVAIAGPSGSGKTTFLLTALGVLNNLLSGWVNGRVRIDDIDPLDPLGFQKIFKVSGVVLQDPEKQLIMPTPIDEVMFILENLGVDVEVASRKSMEYLNMFGLSNKAYEHVENLSGGEKRRLSLAASLVHEPNMVFLDEPTASVDPWGVKEVKNFIRNVKERGKGVLIIEHKVKYFIELIDKLYVINEGSIIKVLSRDDLNDQAVLKEVRELGVDVTPIHEVDRRDVSNARYVGGDVVLEVDGLTCWYDGSSPIFKDVSFEVRSGEVVALVGSNGSGKTTLLKALSGFHRGCSGVIKTKDGVSQSGKLGRSVFYVHQTPDYMFVESSVEKELLQTSRFGGVDLNTLKSMFPWFNELRDLPPYKLSLGQRRWLSTLIAWGFKPRVLLLDEPTAGLDLYLMRQFKELVGLLKRSGTSFLIATHDPRVLVEFADRALVLKGGRLYEDDVFKVALLLESVAGVY</sequence>
<reference evidence="10 11" key="1">
    <citation type="journal article" date="2018" name="Syst. Appl. Microbiol.">
        <title>A new symbiotic nanoarchaeote (Candidatus Nanoclepta minutus) and its host (Zestosphaera tikiterensis gen. nov., sp. nov.) from a New Zealand hot spring.</title>
        <authorList>
            <person name="St John E."/>
            <person name="Liu Y."/>
            <person name="Podar M."/>
            <person name="Stott M.B."/>
            <person name="Meneghin J."/>
            <person name="Chen Z."/>
            <person name="Lagutin K."/>
            <person name="Mitchell K."/>
            <person name="Reysenbach A.L."/>
        </authorList>
    </citation>
    <scope>NUCLEOTIDE SEQUENCE [LARGE SCALE GENOMIC DNA]</scope>
    <source>
        <strain evidence="10">NZ3</strain>
    </source>
</reference>
<comment type="caution">
    <text evidence="10">The sequence shown here is derived from an EMBL/GenBank/DDBJ whole genome shotgun (WGS) entry which is preliminary data.</text>
</comment>
<gene>
    <name evidence="10" type="ORF">B7O98_08350</name>
</gene>
<keyword evidence="5" id="KW-0067">ATP-binding</keyword>
<dbReference type="SMART" id="SM00382">
    <property type="entry name" value="AAA"/>
    <property type="match status" value="2"/>
</dbReference>
<keyword evidence="7" id="KW-0472">Membrane</keyword>
<evidence type="ECO:0000256" key="3">
    <source>
        <dbReference type="ARBA" id="ARBA00022475"/>
    </source>
</evidence>
<feature type="domain" description="ABC transporter" evidence="9">
    <location>
        <begin position="5"/>
        <end position="245"/>
    </location>
</feature>
<name>A0A2R7Y2P8_9CREN</name>
<dbReference type="CDD" id="cd03225">
    <property type="entry name" value="ABC_cobalt_CbiO_domain1"/>
    <property type="match status" value="2"/>
</dbReference>
<dbReference type="InterPro" id="IPR027417">
    <property type="entry name" value="P-loop_NTPase"/>
</dbReference>
<keyword evidence="2" id="KW-0813">Transport</keyword>
<dbReference type="InterPro" id="IPR003439">
    <property type="entry name" value="ABC_transporter-like_ATP-bd"/>
</dbReference>
<dbReference type="InterPro" id="IPR017871">
    <property type="entry name" value="ABC_transporter-like_CS"/>
</dbReference>
<dbReference type="PANTHER" id="PTHR43553:SF27">
    <property type="entry name" value="ENERGY-COUPLING FACTOR TRANSPORTER ATP-BINDING PROTEIN ECFA2"/>
    <property type="match status" value="1"/>
</dbReference>
<evidence type="ECO:0000256" key="7">
    <source>
        <dbReference type="ARBA" id="ARBA00023136"/>
    </source>
</evidence>
<dbReference type="PROSITE" id="PS50893">
    <property type="entry name" value="ABC_TRANSPORTER_2"/>
    <property type="match status" value="2"/>
</dbReference>
<dbReference type="GO" id="GO:0043190">
    <property type="term" value="C:ATP-binding cassette (ABC) transporter complex"/>
    <property type="evidence" value="ECO:0007669"/>
    <property type="project" value="TreeGrafter"/>
</dbReference>
<dbReference type="Proteomes" id="UP000244093">
    <property type="component" value="Unassembled WGS sequence"/>
</dbReference>
<dbReference type="GO" id="GO:0016887">
    <property type="term" value="F:ATP hydrolysis activity"/>
    <property type="evidence" value="ECO:0007669"/>
    <property type="project" value="InterPro"/>
</dbReference>
<evidence type="ECO:0000256" key="1">
    <source>
        <dbReference type="ARBA" id="ARBA00004202"/>
    </source>
</evidence>
<keyword evidence="6" id="KW-1278">Translocase</keyword>
<protein>
    <recommendedName>
        <fullName evidence="9">ABC transporter domain-containing protein</fullName>
    </recommendedName>
</protein>
<keyword evidence="4" id="KW-0547">Nucleotide-binding</keyword>
<comment type="function">
    <text evidence="8">Probably part of an ABC transporter complex. Responsible for energy coupling to the transport system.</text>
</comment>
<dbReference type="InterPro" id="IPR003593">
    <property type="entry name" value="AAA+_ATPase"/>
</dbReference>
<evidence type="ECO:0000313" key="10">
    <source>
        <dbReference type="EMBL" id="PUA31800.1"/>
    </source>
</evidence>
<accession>A0A2R7Y2P8</accession>
<proteinExistence type="predicted"/>
<evidence type="ECO:0000256" key="6">
    <source>
        <dbReference type="ARBA" id="ARBA00022967"/>
    </source>
</evidence>